<proteinExistence type="predicted"/>
<keyword evidence="2" id="KW-1185">Reference proteome</keyword>
<protein>
    <submittedName>
        <fullName evidence="1">Uncharacterized protein</fullName>
    </submittedName>
</protein>
<dbReference type="Proteomes" id="UP001630127">
    <property type="component" value="Unassembled WGS sequence"/>
</dbReference>
<dbReference type="EMBL" id="JBJUIK010000002">
    <property type="protein sequence ID" value="KAL3535849.1"/>
    <property type="molecule type" value="Genomic_DNA"/>
</dbReference>
<gene>
    <name evidence="1" type="ORF">ACH5RR_004310</name>
</gene>
<sequence>MYCAEIQMLSSKCTVHQDDAHTCVSRACSFVCACTSLWPTLFQCLRYLLAALKLCILLWMNCDIDFCSLLLGAKTIFYSQRERQVVWTDCFGSIVYHVLYPILPYCVPHYSICISLVIIA</sequence>
<dbReference type="AlphaFoldDB" id="A0ABD3AY06"/>
<accession>A0ABD3AY06</accession>
<reference evidence="1 2" key="1">
    <citation type="submission" date="2024-11" db="EMBL/GenBank/DDBJ databases">
        <title>A near-complete genome assembly of Cinchona calisaya.</title>
        <authorList>
            <person name="Lian D.C."/>
            <person name="Zhao X.W."/>
            <person name="Wei L."/>
        </authorList>
    </citation>
    <scope>NUCLEOTIDE SEQUENCE [LARGE SCALE GENOMIC DNA]</scope>
    <source>
        <tissue evidence="1">Nenye</tissue>
    </source>
</reference>
<evidence type="ECO:0000313" key="1">
    <source>
        <dbReference type="EMBL" id="KAL3535849.1"/>
    </source>
</evidence>
<organism evidence="1 2">
    <name type="scientific">Cinchona calisaya</name>
    <dbReference type="NCBI Taxonomy" id="153742"/>
    <lineage>
        <taxon>Eukaryota</taxon>
        <taxon>Viridiplantae</taxon>
        <taxon>Streptophyta</taxon>
        <taxon>Embryophyta</taxon>
        <taxon>Tracheophyta</taxon>
        <taxon>Spermatophyta</taxon>
        <taxon>Magnoliopsida</taxon>
        <taxon>eudicotyledons</taxon>
        <taxon>Gunneridae</taxon>
        <taxon>Pentapetalae</taxon>
        <taxon>asterids</taxon>
        <taxon>lamiids</taxon>
        <taxon>Gentianales</taxon>
        <taxon>Rubiaceae</taxon>
        <taxon>Cinchonoideae</taxon>
        <taxon>Cinchoneae</taxon>
        <taxon>Cinchona</taxon>
    </lineage>
</organism>
<name>A0ABD3AY06_9GENT</name>
<comment type="caution">
    <text evidence="1">The sequence shown here is derived from an EMBL/GenBank/DDBJ whole genome shotgun (WGS) entry which is preliminary data.</text>
</comment>
<evidence type="ECO:0000313" key="2">
    <source>
        <dbReference type="Proteomes" id="UP001630127"/>
    </source>
</evidence>